<feature type="transmembrane region" description="Helical" evidence="7">
    <location>
        <begin position="102"/>
        <end position="120"/>
    </location>
</feature>
<evidence type="ECO:0000313" key="10">
    <source>
        <dbReference type="Proteomes" id="UP000321523"/>
    </source>
</evidence>
<dbReference type="InterPro" id="IPR000298">
    <property type="entry name" value="Cyt_c_oxidase-like_su3"/>
</dbReference>
<comment type="caution">
    <text evidence="9">The sequence shown here is derived from an EMBL/GenBank/DDBJ whole genome shotgun (WGS) entry which is preliminary data.</text>
</comment>
<dbReference type="PROSITE" id="PS50253">
    <property type="entry name" value="COX3"/>
    <property type="match status" value="1"/>
</dbReference>
<dbReference type="PANTHER" id="PTHR11403:SF10">
    <property type="entry name" value="CYTOCHROME C OXIDASE"/>
    <property type="match status" value="1"/>
</dbReference>
<feature type="transmembrane region" description="Helical" evidence="7">
    <location>
        <begin position="140"/>
        <end position="160"/>
    </location>
</feature>
<evidence type="ECO:0000259" key="8">
    <source>
        <dbReference type="PROSITE" id="PS50253"/>
    </source>
</evidence>
<evidence type="ECO:0000256" key="6">
    <source>
        <dbReference type="RuleBase" id="RU003376"/>
    </source>
</evidence>
<feature type="domain" description="Heme-copper oxidase subunit III family profile" evidence="8">
    <location>
        <begin position="32"/>
        <end position="205"/>
    </location>
</feature>
<comment type="similarity">
    <text evidence="2 6">Belongs to the cytochrome c oxidase subunit 3 family.</text>
</comment>
<proteinExistence type="inferred from homology"/>
<gene>
    <name evidence="9" type="primary">coxO</name>
    <name evidence="9" type="ORF">SAE02_39040</name>
</gene>
<keyword evidence="3 6" id="KW-0812">Transmembrane</keyword>
<dbReference type="AlphaFoldDB" id="A0A512DTI0"/>
<dbReference type="GO" id="GO:0019646">
    <property type="term" value="P:aerobic electron transport chain"/>
    <property type="evidence" value="ECO:0007669"/>
    <property type="project" value="InterPro"/>
</dbReference>
<comment type="subcellular location">
    <subcellularLocation>
        <location evidence="6">Cell membrane</location>
        <topology evidence="6">Multi-pass membrane protein</topology>
    </subcellularLocation>
    <subcellularLocation>
        <location evidence="1">Membrane</location>
        <topology evidence="1">Multi-pass membrane protein</topology>
    </subcellularLocation>
</comment>
<evidence type="ECO:0000256" key="5">
    <source>
        <dbReference type="ARBA" id="ARBA00023136"/>
    </source>
</evidence>
<keyword evidence="5 7" id="KW-0472">Membrane</keyword>
<dbReference type="InterPro" id="IPR013833">
    <property type="entry name" value="Cyt_c_oxidase_su3_a-hlx"/>
</dbReference>
<dbReference type="PANTHER" id="PTHR11403">
    <property type="entry name" value="CYTOCHROME C OXIDASE SUBUNIT III"/>
    <property type="match status" value="1"/>
</dbReference>
<dbReference type="Gene3D" id="1.20.120.80">
    <property type="entry name" value="Cytochrome c oxidase, subunit III, four-helix bundle"/>
    <property type="match status" value="1"/>
</dbReference>
<keyword evidence="4 7" id="KW-1133">Transmembrane helix</keyword>
<dbReference type="GO" id="GO:0005886">
    <property type="term" value="C:plasma membrane"/>
    <property type="evidence" value="ECO:0007669"/>
    <property type="project" value="UniProtKB-SubCell"/>
</dbReference>
<keyword evidence="10" id="KW-1185">Reference proteome</keyword>
<feature type="transmembrane region" description="Helical" evidence="7">
    <location>
        <begin position="33"/>
        <end position="55"/>
    </location>
</feature>
<feature type="transmembrane region" description="Helical" evidence="7">
    <location>
        <begin position="181"/>
        <end position="202"/>
    </location>
</feature>
<evidence type="ECO:0000313" key="9">
    <source>
        <dbReference type="EMBL" id="GEO39756.1"/>
    </source>
</evidence>
<accession>A0A512DTI0</accession>
<dbReference type="GO" id="GO:0004129">
    <property type="term" value="F:cytochrome-c oxidase activity"/>
    <property type="evidence" value="ECO:0007669"/>
    <property type="project" value="InterPro"/>
</dbReference>
<evidence type="ECO:0000256" key="7">
    <source>
        <dbReference type="SAM" id="Phobius"/>
    </source>
</evidence>
<dbReference type="RefSeq" id="WP_044430285.1">
    <property type="nucleotide sequence ID" value="NZ_BJYZ01000018.1"/>
</dbReference>
<reference evidence="9 10" key="1">
    <citation type="submission" date="2019-07" db="EMBL/GenBank/DDBJ databases">
        <title>Whole genome shotgun sequence of Skermanella aerolata NBRC 106429.</title>
        <authorList>
            <person name="Hosoyama A."/>
            <person name="Uohara A."/>
            <person name="Ohji S."/>
            <person name="Ichikawa N."/>
        </authorList>
    </citation>
    <scope>NUCLEOTIDE SEQUENCE [LARGE SCALE GENOMIC DNA]</scope>
    <source>
        <strain evidence="9 10">NBRC 106429</strain>
    </source>
</reference>
<dbReference type="SUPFAM" id="SSF81452">
    <property type="entry name" value="Cytochrome c oxidase subunit III-like"/>
    <property type="match status" value="1"/>
</dbReference>
<dbReference type="InterPro" id="IPR024791">
    <property type="entry name" value="Cyt_c/ubiquinol_Oxase_su3"/>
</dbReference>
<name>A0A512DTI0_9PROT</name>
<dbReference type="InterPro" id="IPR035973">
    <property type="entry name" value="Cyt_c_oxidase_su3-like_sf"/>
</dbReference>
<dbReference type="OrthoDB" id="9808200at2"/>
<dbReference type="EMBL" id="BJYZ01000018">
    <property type="protein sequence ID" value="GEO39756.1"/>
    <property type="molecule type" value="Genomic_DNA"/>
</dbReference>
<organism evidence="9 10">
    <name type="scientific">Skermanella aerolata</name>
    <dbReference type="NCBI Taxonomy" id="393310"/>
    <lineage>
        <taxon>Bacteria</taxon>
        <taxon>Pseudomonadati</taxon>
        <taxon>Pseudomonadota</taxon>
        <taxon>Alphaproteobacteria</taxon>
        <taxon>Rhodospirillales</taxon>
        <taxon>Azospirillaceae</taxon>
        <taxon>Skermanella</taxon>
    </lineage>
</organism>
<evidence type="ECO:0000256" key="3">
    <source>
        <dbReference type="ARBA" id="ARBA00022692"/>
    </source>
</evidence>
<dbReference type="Proteomes" id="UP000321523">
    <property type="component" value="Unassembled WGS sequence"/>
</dbReference>
<evidence type="ECO:0000256" key="2">
    <source>
        <dbReference type="ARBA" id="ARBA00010581"/>
    </source>
</evidence>
<dbReference type="Pfam" id="PF00510">
    <property type="entry name" value="COX3"/>
    <property type="match status" value="1"/>
</dbReference>
<sequence length="219" mass="23467">MTIFGTLAAKPWLESGSGEFPPSGRLRIPTGRLGLIFFLIVISVLFVLLGTAYVMRMGFGDWVPLDEPPVLWLNTLALVLSSAAFQGAWIGVRRNRPAGATAGLYAGGLFAALFLAGQLVAWRQLDGLGYYVASNPANTFFYLLSALHGLHLLGGMAAWGRAAARLRHAGSAAELRPAVELCALYWHFLLVVWLALFGLLLADNGGADAVLQPLPHGMH</sequence>
<protein>
    <submittedName>
        <fullName evidence="9">Cytochrome-c oxidase</fullName>
    </submittedName>
</protein>
<evidence type="ECO:0000256" key="1">
    <source>
        <dbReference type="ARBA" id="ARBA00004141"/>
    </source>
</evidence>
<feature type="transmembrane region" description="Helical" evidence="7">
    <location>
        <begin position="70"/>
        <end position="90"/>
    </location>
</feature>
<evidence type="ECO:0000256" key="4">
    <source>
        <dbReference type="ARBA" id="ARBA00022989"/>
    </source>
</evidence>